<dbReference type="HOGENOM" id="CLU_011534_0_1_0"/>
<sequence>MRWCNLQGKRVLHPPAWIGVVGGGQLGRMLAMEAKRMGYSVVVLDPTENSPAGQVADFQIVAPFSDKTALRKLAEQSDVITYEFEHIDAEALHELEIENHTVIPSSKTLKIIKDKYLQKMTLYNANLPVPPFCKIESKEDLVKRIGEFGLPVVLKARQGGYDGKGNFVIKSESDVDLAYEKLAGKDLMLEKYIHFVKELSILVARNFEGEVKFYPVVENIHEENILRITKVPAQIDSSIKSKVEQIARKVVEVLNDCGIFCIELFLDSNGQVFINEIAPRPHNSGHYTIEACVTSQFEQLVRILTGMPLGSTQLISPCVMVNILGNDEVFGKYTVEGLEKILSMEKVYLHLYGKSTTSRLRKLGHITVLDENVEKAERKALETLSHLKIKPL</sequence>
<comment type="subunit">
    <text evidence="7 8">Homodimer.</text>
</comment>
<dbReference type="GO" id="GO:0046872">
    <property type="term" value="F:metal ion binding"/>
    <property type="evidence" value="ECO:0007669"/>
    <property type="project" value="InterPro"/>
</dbReference>
<feature type="binding site" evidence="7">
    <location>
        <position position="221"/>
    </location>
    <ligand>
        <name>ATP</name>
        <dbReference type="ChEBI" id="CHEBI:30616"/>
    </ligand>
</feature>
<evidence type="ECO:0000256" key="5">
    <source>
        <dbReference type="ARBA" id="ARBA00022840"/>
    </source>
</evidence>
<dbReference type="Gene3D" id="3.30.470.20">
    <property type="entry name" value="ATP-grasp fold, B domain"/>
    <property type="match status" value="1"/>
</dbReference>
<proteinExistence type="inferred from homology"/>
<evidence type="ECO:0000256" key="1">
    <source>
        <dbReference type="ARBA" id="ARBA00022598"/>
    </source>
</evidence>
<dbReference type="Gene3D" id="3.30.1490.20">
    <property type="entry name" value="ATP-grasp fold, A domain"/>
    <property type="match status" value="1"/>
</dbReference>
<dbReference type="SUPFAM" id="SSF56059">
    <property type="entry name" value="Glutathione synthetase ATP-binding domain-like"/>
    <property type="match status" value="1"/>
</dbReference>
<dbReference type="GO" id="GO:0006189">
    <property type="term" value="P:'de novo' IMP biosynthetic process"/>
    <property type="evidence" value="ECO:0007669"/>
    <property type="project" value="UniProtKB-UniRule"/>
</dbReference>
<dbReference type="GO" id="GO:0034028">
    <property type="term" value="F:5-(carboxyamino)imidazole ribonucleotide synthase activity"/>
    <property type="evidence" value="ECO:0007669"/>
    <property type="project" value="UniProtKB-UniRule"/>
</dbReference>
<feature type="binding site" evidence="7">
    <location>
        <begin position="275"/>
        <end position="276"/>
    </location>
    <ligand>
        <name>ATP</name>
        <dbReference type="ChEBI" id="CHEBI:30616"/>
    </ligand>
</feature>
<dbReference type="GO" id="GO:0005524">
    <property type="term" value="F:ATP binding"/>
    <property type="evidence" value="ECO:0007669"/>
    <property type="project" value="UniProtKB-UniRule"/>
</dbReference>
<dbReference type="eggNOG" id="COG0026">
    <property type="taxonomic scope" value="Bacteria"/>
</dbReference>
<dbReference type="InterPro" id="IPR011054">
    <property type="entry name" value="Rudment_hybrid_motif"/>
</dbReference>
<comment type="similarity">
    <text evidence="7 8">Belongs to the PurK/PurT family.</text>
</comment>
<dbReference type="Proteomes" id="UP000006804">
    <property type="component" value="Chromosome"/>
</dbReference>
<dbReference type="Pfam" id="PF22660">
    <property type="entry name" value="RS_preATP-grasp-like"/>
    <property type="match status" value="1"/>
</dbReference>
<comment type="caution">
    <text evidence="7">Lacks conserved residue(s) required for the propagation of feature annotation.</text>
</comment>
<dbReference type="GO" id="GO:0005829">
    <property type="term" value="C:cytosol"/>
    <property type="evidence" value="ECO:0007669"/>
    <property type="project" value="TreeGrafter"/>
</dbReference>
<evidence type="ECO:0000313" key="10">
    <source>
        <dbReference type="EMBL" id="AEH50292.1"/>
    </source>
</evidence>
<dbReference type="InterPro" id="IPR005875">
    <property type="entry name" value="PurK"/>
</dbReference>
<dbReference type="SUPFAM" id="SSF52440">
    <property type="entry name" value="PreATP-grasp domain"/>
    <property type="match status" value="1"/>
</dbReference>
<dbReference type="InterPro" id="IPR011761">
    <property type="entry name" value="ATP-grasp"/>
</dbReference>
<keyword evidence="6 10" id="KW-0456">Lyase</keyword>
<dbReference type="PROSITE" id="PS50975">
    <property type="entry name" value="ATP_GRASP"/>
    <property type="match status" value="1"/>
</dbReference>
<comment type="pathway">
    <text evidence="7 8">Purine metabolism; IMP biosynthesis via de novo pathway; 5-amino-1-(5-phospho-D-ribosyl)imidazole-4-carboxylate from 5-amino-1-(5-phospho-D-ribosyl)imidazole (N5-CAIR route): step 1/2.</text>
</comment>
<dbReference type="InterPro" id="IPR003135">
    <property type="entry name" value="ATP-grasp_carboxylate-amine"/>
</dbReference>
<evidence type="ECO:0000256" key="4">
    <source>
        <dbReference type="ARBA" id="ARBA00022793"/>
    </source>
</evidence>
<dbReference type="EC" id="6.3.4.18" evidence="7 8"/>
<feature type="binding site" evidence="7">
    <location>
        <position position="155"/>
    </location>
    <ligand>
        <name>ATP</name>
        <dbReference type="ChEBI" id="CHEBI:30616"/>
    </ligand>
</feature>
<dbReference type="PANTHER" id="PTHR11609">
    <property type="entry name" value="PURINE BIOSYNTHESIS PROTEIN 6/7, PUR6/7"/>
    <property type="match status" value="1"/>
</dbReference>
<keyword evidence="4" id="KW-0210">Decarboxylase</keyword>
<keyword evidence="5 7" id="KW-0067">ATP-binding</keyword>
<accession>F7YV08</accession>
<dbReference type="FunFam" id="3.30.470.20:FF:000037">
    <property type="entry name" value="Phosphoribosylaminoimidazole carboxylase, chloroplastic"/>
    <property type="match status" value="1"/>
</dbReference>
<dbReference type="AlphaFoldDB" id="F7YV08"/>
<dbReference type="Gene3D" id="3.40.50.20">
    <property type="match status" value="1"/>
</dbReference>
<dbReference type="UniPathway" id="UPA00074">
    <property type="reaction ID" value="UER00942"/>
</dbReference>
<gene>
    <name evidence="7 8" type="primary">purK</name>
    <name evidence="10" type="ORF">Theth_0190</name>
</gene>
<dbReference type="KEGG" id="tta:Theth_0190"/>
<dbReference type="PANTHER" id="PTHR11609:SF5">
    <property type="entry name" value="PHOSPHORIBOSYLAMINOIMIDAZOLE CARBOXYLASE"/>
    <property type="match status" value="1"/>
</dbReference>
<dbReference type="InterPro" id="IPR054350">
    <property type="entry name" value="PurT/PurK_preATP-grasp"/>
</dbReference>
<dbReference type="HAMAP" id="MF_01928">
    <property type="entry name" value="PurK"/>
    <property type="match status" value="1"/>
</dbReference>
<evidence type="ECO:0000313" key="11">
    <source>
        <dbReference type="Proteomes" id="UP000006804"/>
    </source>
</evidence>
<protein>
    <recommendedName>
        <fullName evidence="7 8">N5-carboxyaminoimidazole ribonucleotide synthase</fullName>
        <shortName evidence="7 8">N5-CAIR synthase</shortName>
        <ecNumber evidence="7 8">6.3.4.18</ecNumber>
    </recommendedName>
    <alternativeName>
        <fullName evidence="7 8">5-(carboxyamino)imidazole ribonucleotide synthetase</fullName>
    </alternativeName>
</protein>
<feature type="binding site" evidence="7">
    <location>
        <position position="198"/>
    </location>
    <ligand>
        <name>ATP</name>
        <dbReference type="ChEBI" id="CHEBI:30616"/>
    </ligand>
</feature>
<dbReference type="GO" id="GO:0004638">
    <property type="term" value="F:phosphoribosylaminoimidazole carboxylase activity"/>
    <property type="evidence" value="ECO:0007669"/>
    <property type="project" value="InterPro"/>
</dbReference>
<feature type="domain" description="ATP-grasp" evidence="9">
    <location>
        <begin position="119"/>
        <end position="305"/>
    </location>
</feature>
<dbReference type="SUPFAM" id="SSF51246">
    <property type="entry name" value="Rudiment single hybrid motif"/>
    <property type="match status" value="1"/>
</dbReference>
<reference evidence="10 11" key="1">
    <citation type="submission" date="2010-11" db="EMBL/GenBank/DDBJ databases">
        <title>The complete genome of Thermotoga thermarum DSM 5069.</title>
        <authorList>
            <consortium name="US DOE Joint Genome Institute (JGI-PGF)"/>
            <person name="Lucas S."/>
            <person name="Copeland A."/>
            <person name="Lapidus A."/>
            <person name="Bruce D."/>
            <person name="Goodwin L."/>
            <person name="Pitluck S."/>
            <person name="Kyrpides N."/>
            <person name="Mavromatis K."/>
            <person name="Ivanova N."/>
            <person name="Zeytun A."/>
            <person name="Brettin T."/>
            <person name="Detter J.C."/>
            <person name="Tapia R."/>
            <person name="Han C."/>
            <person name="Land M."/>
            <person name="Hauser L."/>
            <person name="Markowitz V."/>
            <person name="Cheng J.-F."/>
            <person name="Hugenholtz P."/>
            <person name="Woyke T."/>
            <person name="Wu D."/>
            <person name="Spring S."/>
            <person name="Schroeder M."/>
            <person name="Brambilla E."/>
            <person name="Klenk H.-P."/>
            <person name="Eisen J.A."/>
        </authorList>
    </citation>
    <scope>NUCLEOTIDE SEQUENCE [LARGE SCALE GENOMIC DNA]</scope>
    <source>
        <strain evidence="10 11">DSM 5069</strain>
    </source>
</reference>
<name>F7YV08_9THEM</name>
<comment type="catalytic activity">
    <reaction evidence="7 8">
        <text>5-amino-1-(5-phospho-beta-D-ribosyl)imidazole + hydrogencarbonate + ATP = 5-carboxyamino-1-(5-phospho-D-ribosyl)imidazole + ADP + phosphate + 2 H(+)</text>
        <dbReference type="Rhea" id="RHEA:19317"/>
        <dbReference type="ChEBI" id="CHEBI:15378"/>
        <dbReference type="ChEBI" id="CHEBI:17544"/>
        <dbReference type="ChEBI" id="CHEBI:30616"/>
        <dbReference type="ChEBI" id="CHEBI:43474"/>
        <dbReference type="ChEBI" id="CHEBI:58730"/>
        <dbReference type="ChEBI" id="CHEBI:137981"/>
        <dbReference type="ChEBI" id="CHEBI:456216"/>
        <dbReference type="EC" id="6.3.4.18"/>
    </reaction>
</comment>
<evidence type="ECO:0000256" key="3">
    <source>
        <dbReference type="ARBA" id="ARBA00022755"/>
    </source>
</evidence>
<dbReference type="NCBIfam" id="NF004679">
    <property type="entry name" value="PRK06019.1-5"/>
    <property type="match status" value="1"/>
</dbReference>
<dbReference type="FunFam" id="3.40.50.20:FF:000016">
    <property type="entry name" value="N5-carboxyaminoimidazole ribonucleotide synthase"/>
    <property type="match status" value="1"/>
</dbReference>
<evidence type="ECO:0000259" key="9">
    <source>
        <dbReference type="PROSITE" id="PS50975"/>
    </source>
</evidence>
<evidence type="ECO:0000256" key="7">
    <source>
        <dbReference type="HAMAP-Rule" id="MF_01928"/>
    </source>
</evidence>
<evidence type="ECO:0000256" key="6">
    <source>
        <dbReference type="ARBA" id="ARBA00023239"/>
    </source>
</evidence>
<dbReference type="STRING" id="688269.Theth_0190"/>
<organism evidence="10 11">
    <name type="scientific">Pseudothermotoga thermarum DSM 5069</name>
    <dbReference type="NCBI Taxonomy" id="688269"/>
    <lineage>
        <taxon>Bacteria</taxon>
        <taxon>Thermotogati</taxon>
        <taxon>Thermotogota</taxon>
        <taxon>Thermotogae</taxon>
        <taxon>Thermotogales</taxon>
        <taxon>Thermotogaceae</taxon>
        <taxon>Pseudothermotoga</taxon>
    </lineage>
</organism>
<keyword evidence="2 7" id="KW-0547">Nucleotide-binding</keyword>
<comment type="function">
    <text evidence="7">Catalyzes the ATP-dependent conversion of 5-aminoimidazole ribonucleotide (AIR) and HCO(3)(-) to N5-carboxyaminoimidazole ribonucleotide (N5-CAIR).</text>
</comment>
<dbReference type="NCBIfam" id="NF004676">
    <property type="entry name" value="PRK06019.1-2"/>
    <property type="match status" value="1"/>
</dbReference>
<feature type="binding site" evidence="7">
    <location>
        <position position="115"/>
    </location>
    <ligand>
        <name>ATP</name>
        <dbReference type="ChEBI" id="CHEBI:30616"/>
    </ligand>
</feature>
<dbReference type="EMBL" id="CP002351">
    <property type="protein sequence ID" value="AEH50292.1"/>
    <property type="molecule type" value="Genomic_DNA"/>
</dbReference>
<dbReference type="Pfam" id="PF17769">
    <property type="entry name" value="PurK_C"/>
    <property type="match status" value="1"/>
</dbReference>
<keyword evidence="1 7" id="KW-0436">Ligase</keyword>
<keyword evidence="11" id="KW-1185">Reference proteome</keyword>
<evidence type="ECO:0000256" key="2">
    <source>
        <dbReference type="ARBA" id="ARBA00022741"/>
    </source>
</evidence>
<evidence type="ECO:0000256" key="8">
    <source>
        <dbReference type="RuleBase" id="RU361200"/>
    </source>
</evidence>
<dbReference type="InterPro" id="IPR016185">
    <property type="entry name" value="PreATP-grasp_dom_sf"/>
</dbReference>
<dbReference type="FunFam" id="3.30.1490.20:FF:000015">
    <property type="entry name" value="N5-carboxyaminoimidazole ribonucleotide synthase"/>
    <property type="match status" value="1"/>
</dbReference>
<dbReference type="NCBIfam" id="TIGR01161">
    <property type="entry name" value="purK"/>
    <property type="match status" value="1"/>
</dbReference>
<dbReference type="RefSeq" id="WP_013931515.1">
    <property type="nucleotide sequence ID" value="NC_015707.1"/>
</dbReference>
<dbReference type="PATRIC" id="fig|688269.3.peg.195"/>
<dbReference type="InterPro" id="IPR013815">
    <property type="entry name" value="ATP_grasp_subdomain_1"/>
</dbReference>
<dbReference type="Pfam" id="PF02222">
    <property type="entry name" value="ATP-grasp"/>
    <property type="match status" value="1"/>
</dbReference>
<feature type="binding site" evidence="7">
    <location>
        <begin position="190"/>
        <end position="193"/>
    </location>
    <ligand>
        <name>ATP</name>
        <dbReference type="ChEBI" id="CHEBI:30616"/>
    </ligand>
</feature>
<comment type="function">
    <text evidence="8">Catalyzes the ATP-dependent conversion of 5-aminoimidazole ribonucleotide (AIR) and HCO(3)- to N5-carboxyaminoimidazole ribonucleotide (N5-CAIR).</text>
</comment>
<dbReference type="InterPro" id="IPR040686">
    <property type="entry name" value="PurK_C"/>
</dbReference>
<keyword evidence="3 7" id="KW-0658">Purine biosynthesis</keyword>
<dbReference type="NCBIfam" id="NF004675">
    <property type="entry name" value="PRK06019.1-1"/>
    <property type="match status" value="1"/>
</dbReference>